<proteinExistence type="predicted"/>
<reference evidence="2 3" key="1">
    <citation type="journal article" date="2020" name="Nature">
        <title>Six reference-quality genomes reveal evolution of bat adaptations.</title>
        <authorList>
            <person name="Jebb D."/>
            <person name="Huang Z."/>
            <person name="Pippel M."/>
            <person name="Hughes G.M."/>
            <person name="Lavrichenko K."/>
            <person name="Devanna P."/>
            <person name="Winkler S."/>
            <person name="Jermiin L.S."/>
            <person name="Skirmuntt E.C."/>
            <person name="Katzourakis A."/>
            <person name="Burkitt-Gray L."/>
            <person name="Ray D.A."/>
            <person name="Sullivan K.A.M."/>
            <person name="Roscito J.G."/>
            <person name="Kirilenko B.M."/>
            <person name="Davalos L.M."/>
            <person name="Corthals A.P."/>
            <person name="Power M.L."/>
            <person name="Jones G."/>
            <person name="Ransome R.D."/>
            <person name="Dechmann D.K.N."/>
            <person name="Locatelli A.G."/>
            <person name="Puechmaille S.J."/>
            <person name="Fedrigo O."/>
            <person name="Jarvis E.D."/>
            <person name="Hiller M."/>
            <person name="Vernes S.C."/>
            <person name="Myers E.W."/>
            <person name="Teeling E.C."/>
        </authorList>
    </citation>
    <scope>NUCLEOTIDE SEQUENCE [LARGE SCALE GENOMIC DNA]</scope>
    <source>
        <strain evidence="2">MPipKuh1</strain>
        <tissue evidence="2">Flight muscle</tissue>
    </source>
</reference>
<dbReference type="EMBL" id="JACAGB010000002">
    <property type="protein sequence ID" value="KAF6382542.1"/>
    <property type="molecule type" value="Genomic_DNA"/>
</dbReference>
<protein>
    <submittedName>
        <fullName evidence="2">Uncharacterized protein</fullName>
    </submittedName>
</protein>
<comment type="caution">
    <text evidence="2">The sequence shown here is derived from an EMBL/GenBank/DDBJ whole genome shotgun (WGS) entry which is preliminary data.</text>
</comment>
<evidence type="ECO:0000313" key="2">
    <source>
        <dbReference type="EMBL" id="KAF6382542.1"/>
    </source>
</evidence>
<feature type="compositionally biased region" description="Low complexity" evidence="1">
    <location>
        <begin position="19"/>
        <end position="34"/>
    </location>
</feature>
<evidence type="ECO:0000256" key="1">
    <source>
        <dbReference type="SAM" id="MobiDB-lite"/>
    </source>
</evidence>
<dbReference type="Proteomes" id="UP000558488">
    <property type="component" value="Unassembled WGS sequence"/>
</dbReference>
<dbReference type="AlphaFoldDB" id="A0A7J8A7Q0"/>
<name>A0A7J8A7Q0_PIPKU</name>
<organism evidence="2 3">
    <name type="scientific">Pipistrellus kuhlii</name>
    <name type="common">Kuhl's pipistrelle</name>
    <dbReference type="NCBI Taxonomy" id="59472"/>
    <lineage>
        <taxon>Eukaryota</taxon>
        <taxon>Metazoa</taxon>
        <taxon>Chordata</taxon>
        <taxon>Craniata</taxon>
        <taxon>Vertebrata</taxon>
        <taxon>Euteleostomi</taxon>
        <taxon>Mammalia</taxon>
        <taxon>Eutheria</taxon>
        <taxon>Laurasiatheria</taxon>
        <taxon>Chiroptera</taxon>
        <taxon>Yangochiroptera</taxon>
        <taxon>Vespertilionidae</taxon>
        <taxon>Pipistrellus</taxon>
    </lineage>
</organism>
<evidence type="ECO:0000313" key="3">
    <source>
        <dbReference type="Proteomes" id="UP000558488"/>
    </source>
</evidence>
<accession>A0A7J8A7Q0</accession>
<gene>
    <name evidence="2" type="ORF">mPipKuh1_008904</name>
</gene>
<keyword evidence="3" id="KW-1185">Reference proteome</keyword>
<sequence>MQINPPKMAVNLHTQGGQAAPWPSSEGPGPSGMEEAGRAAPDTTHKVPVHQAGKVGWSVLDATRGGWVHLRLWRGSCSPSHAHGPENISGMGLLKPKPGLRPQIHNFIGRDLPHLHRDRGSAVAEDTGGPGQGSRGIEGLLSGEARIHSPEAGVEGWCHFRGECCFAGYWTD</sequence>
<feature type="region of interest" description="Disordered" evidence="1">
    <location>
        <begin position="13"/>
        <end position="50"/>
    </location>
</feature>